<dbReference type="Pfam" id="PF01636">
    <property type="entry name" value="APH"/>
    <property type="match status" value="1"/>
</dbReference>
<dbReference type="SUPFAM" id="SSF56112">
    <property type="entry name" value="Protein kinase-like (PK-like)"/>
    <property type="match status" value="1"/>
</dbReference>
<feature type="domain" description="Aminoglycoside phosphotransferase" evidence="1">
    <location>
        <begin position="93"/>
        <end position="287"/>
    </location>
</feature>
<organism evidence="2 3">
    <name type="scientific">Pseudonocardia alaniniphila</name>
    <dbReference type="NCBI Taxonomy" id="75291"/>
    <lineage>
        <taxon>Bacteria</taxon>
        <taxon>Bacillati</taxon>
        <taxon>Actinomycetota</taxon>
        <taxon>Actinomycetes</taxon>
        <taxon>Pseudonocardiales</taxon>
        <taxon>Pseudonocardiaceae</taxon>
        <taxon>Pseudonocardia</taxon>
    </lineage>
</organism>
<dbReference type="RefSeq" id="WP_241035089.1">
    <property type="nucleotide sequence ID" value="NZ_BAAAJF010000018.1"/>
</dbReference>
<dbReference type="Proteomes" id="UP001299970">
    <property type="component" value="Unassembled WGS sequence"/>
</dbReference>
<proteinExistence type="predicted"/>
<reference evidence="2 3" key="1">
    <citation type="submission" date="2022-03" db="EMBL/GenBank/DDBJ databases">
        <title>Pseudonocardia alaer sp. nov., a novel actinomycete isolated from reed forest soil.</title>
        <authorList>
            <person name="Wang L."/>
        </authorList>
    </citation>
    <scope>NUCLEOTIDE SEQUENCE [LARGE SCALE GENOMIC DNA]</scope>
    <source>
        <strain evidence="2 3">Y-16303</strain>
    </source>
</reference>
<dbReference type="EMBL" id="JAKXMK010000004">
    <property type="protein sequence ID" value="MCH6165053.1"/>
    <property type="molecule type" value="Genomic_DNA"/>
</dbReference>
<protein>
    <submittedName>
        <fullName evidence="2">Aminoglycoside phosphotransferase family protein</fullName>
    </submittedName>
</protein>
<keyword evidence="3" id="KW-1185">Reference proteome</keyword>
<comment type="caution">
    <text evidence="2">The sequence shown here is derived from an EMBL/GenBank/DDBJ whole genome shotgun (WGS) entry which is preliminary data.</text>
</comment>
<dbReference type="Gene3D" id="3.90.1200.10">
    <property type="match status" value="1"/>
</dbReference>
<accession>A0ABS9T9F7</accession>
<evidence type="ECO:0000313" key="3">
    <source>
        <dbReference type="Proteomes" id="UP001299970"/>
    </source>
</evidence>
<dbReference type="InterPro" id="IPR002575">
    <property type="entry name" value="Aminoglycoside_PTrfase"/>
</dbReference>
<name>A0ABS9T9F7_9PSEU</name>
<evidence type="ECO:0000259" key="1">
    <source>
        <dbReference type="Pfam" id="PF01636"/>
    </source>
</evidence>
<gene>
    <name evidence="2" type="ORF">MMF94_05100</name>
</gene>
<evidence type="ECO:0000313" key="2">
    <source>
        <dbReference type="EMBL" id="MCH6165053.1"/>
    </source>
</evidence>
<dbReference type="InterPro" id="IPR011009">
    <property type="entry name" value="Kinase-like_dom_sf"/>
</dbReference>
<sequence length="341" mass="36300">MSAGTGAMADTEGNSRKAERLAIAESMLNAPPPLDALPAARVEVLMRSVVHASRSRPVVRWTVALHSGTGPSSPLAVIGKGYLKGGGEAAWRLLSRLRHVGFDDPELQVPAPFGFDPTRQLLAQEEAPSTTLHSLLDGDPAAAAPDAERAGRWLARLHAVRGADVPRLAEDFEQVKLAEYAAALAAELPASAARLDRLTTGTLDGLSRADGPRVVTHGDFQPKNIHLDRRRIVVIDFDRAAYAPAARDLGHFIGQTLTMGASRHGHLGAAASWVEAFLRGYAAAGGDPGAVRSAHAYVARTFAEVLFYRLVVRPVGSTSFVPEWLDAWEAAVEAALDGERP</sequence>